<dbReference type="Proteomes" id="UP001501627">
    <property type="component" value="Unassembled WGS sequence"/>
</dbReference>
<evidence type="ECO:0000313" key="2">
    <source>
        <dbReference type="Proteomes" id="UP001501627"/>
    </source>
</evidence>
<organism evidence="1 2">
    <name type="scientific">Comamonas faecalis</name>
    <dbReference type="NCBI Taxonomy" id="1387849"/>
    <lineage>
        <taxon>Bacteria</taxon>
        <taxon>Pseudomonadati</taxon>
        <taxon>Pseudomonadota</taxon>
        <taxon>Betaproteobacteria</taxon>
        <taxon>Burkholderiales</taxon>
        <taxon>Comamonadaceae</taxon>
        <taxon>Comamonas</taxon>
    </lineage>
</organism>
<name>A0ABP7QS32_9BURK</name>
<dbReference type="RefSeq" id="WP_344868342.1">
    <property type="nucleotide sequence ID" value="NZ_BAABBP010000004.1"/>
</dbReference>
<evidence type="ECO:0000313" key="1">
    <source>
        <dbReference type="EMBL" id="GAA3987236.1"/>
    </source>
</evidence>
<keyword evidence="2" id="KW-1185">Reference proteome</keyword>
<gene>
    <name evidence="1" type="ORF">GCM10022279_07830</name>
</gene>
<proteinExistence type="predicted"/>
<accession>A0ABP7QS32</accession>
<protein>
    <recommendedName>
        <fullName evidence="3">Flagellar protein FlgN</fullName>
    </recommendedName>
</protein>
<dbReference type="EMBL" id="BAABBP010000004">
    <property type="protein sequence ID" value="GAA3987236.1"/>
    <property type="molecule type" value="Genomic_DNA"/>
</dbReference>
<evidence type="ECO:0008006" key="3">
    <source>
        <dbReference type="Google" id="ProtNLM"/>
    </source>
</evidence>
<reference evidence="2" key="1">
    <citation type="journal article" date="2019" name="Int. J. Syst. Evol. Microbiol.">
        <title>The Global Catalogue of Microorganisms (GCM) 10K type strain sequencing project: providing services to taxonomists for standard genome sequencing and annotation.</title>
        <authorList>
            <consortium name="The Broad Institute Genomics Platform"/>
            <consortium name="The Broad Institute Genome Sequencing Center for Infectious Disease"/>
            <person name="Wu L."/>
            <person name="Ma J."/>
        </authorList>
    </citation>
    <scope>NUCLEOTIDE SEQUENCE [LARGE SCALE GENOMIC DNA]</scope>
    <source>
        <strain evidence="2">JCM 17561</strain>
    </source>
</reference>
<sequence length="121" mass="12613">MSLESTLSQVEAQLNQAQGALAALDPLTLENAVALLRHAAQAFAQALAAAPERSRWPSGLAERVQAAAAQLGRLRDQLARVQALTAQQAASVLPPVDGVTYGRAAGAVQTSQARIYRKSGV</sequence>
<comment type="caution">
    <text evidence="1">The sequence shown here is derived from an EMBL/GenBank/DDBJ whole genome shotgun (WGS) entry which is preliminary data.</text>
</comment>